<protein>
    <submittedName>
        <fullName evidence="2">Uncharacterized protein</fullName>
    </submittedName>
</protein>
<feature type="transmembrane region" description="Helical" evidence="1">
    <location>
        <begin position="738"/>
        <end position="756"/>
    </location>
</feature>
<feature type="transmembrane region" description="Helical" evidence="1">
    <location>
        <begin position="176"/>
        <end position="196"/>
    </location>
</feature>
<keyword evidence="1" id="KW-0812">Transmembrane</keyword>
<feature type="transmembrane region" description="Helical" evidence="1">
    <location>
        <begin position="674"/>
        <end position="693"/>
    </location>
</feature>
<comment type="caution">
    <text evidence="2">The sequence shown here is derived from an EMBL/GenBank/DDBJ whole genome shotgun (WGS) entry which is preliminary data.</text>
</comment>
<proteinExistence type="predicted"/>
<keyword evidence="1" id="KW-1133">Transmembrane helix</keyword>
<sequence length="769" mass="87083">MHHRRGAKRAGTLAVIESRVSHVQPPGAESLLAGSAAGCGQPHRHLHLDLPRLQHTQSGPGNSCEAIAALPRKNHTAPARNYLLTGVGQFGCERLYKLASLPELQMILQLCPLPFHFHEEGRQRFFQQMVDLWVRLKSICCRGSRSLGGFVVAFILIYFIFLEIKWWQAGTSNSLMLGPVAILVGFSITSSLILYWHHAAKLRSALQGHGAGHMDIETEHELSCCGCRCFLCCLCCCNPLGCCFPMEVLKSNDHPPAENTTAQSSTLLGMPSLFFKEDSESKQERATAMSRYDELSLDSSNSMETQSMLWLSKLFVAAGSNRRSHIINLSVMIYLTFWSFMLAGTSWAYQNMSYGHLSWWPNFLQLNRLEQNPFKNYSAEYFLVSEDMKTVLVPEYVLPPTYEVTVDGITWRLKIIHDHLTQIMPVLDNLGDFSSRIAIFPSCLALHIFSLVFGIWFHFQCSKQRLKDWLRSFGSRKQWQSLYDPMPDHESSSEHEEIAGFDVQDLNMAAFPSCSEAMIQVVVHLVTILVSLLCLSSYSWVAPHKHSADLHGFVVHSHSLEHARLPFIASHMQVVYLLIWFPIVPYRLVNGLFLSADYRHLVGKTTQCFYSIEDSEMPPQEVKERLEIIEWKVRDIQHEWFLIQPACLILDLMALVSGLLAIFRLVMHWEIYDLVPLLAANCITLLVFVVVELKPTVDWNSFLASYQKGKTNVDTVLFIWLSQGFLNAKMLGLTLTPAYFTGLALSAVISLTTAAFQKCYKEIVVVISH</sequence>
<evidence type="ECO:0000313" key="2">
    <source>
        <dbReference type="EMBL" id="CAK9044726.1"/>
    </source>
</evidence>
<evidence type="ECO:0000256" key="1">
    <source>
        <dbReference type="SAM" id="Phobius"/>
    </source>
</evidence>
<feature type="transmembrane region" description="Helical" evidence="1">
    <location>
        <begin position="331"/>
        <end position="349"/>
    </location>
</feature>
<gene>
    <name evidence="2" type="ORF">CCMP2556_LOCUS23491</name>
</gene>
<dbReference type="Proteomes" id="UP001642484">
    <property type="component" value="Unassembled WGS sequence"/>
</dbReference>
<feature type="transmembrane region" description="Helical" evidence="1">
    <location>
        <begin position="640"/>
        <end position="662"/>
    </location>
</feature>
<feature type="transmembrane region" description="Helical" evidence="1">
    <location>
        <begin position="574"/>
        <end position="594"/>
    </location>
</feature>
<name>A0ABP0LZR8_9DINO</name>
<dbReference type="EMBL" id="CAXAMN010014991">
    <property type="protein sequence ID" value="CAK9044726.1"/>
    <property type="molecule type" value="Genomic_DNA"/>
</dbReference>
<organism evidence="2 3">
    <name type="scientific">Durusdinium trenchii</name>
    <dbReference type="NCBI Taxonomy" id="1381693"/>
    <lineage>
        <taxon>Eukaryota</taxon>
        <taxon>Sar</taxon>
        <taxon>Alveolata</taxon>
        <taxon>Dinophyceae</taxon>
        <taxon>Suessiales</taxon>
        <taxon>Symbiodiniaceae</taxon>
        <taxon>Durusdinium</taxon>
    </lineage>
</organism>
<evidence type="ECO:0000313" key="3">
    <source>
        <dbReference type="Proteomes" id="UP001642484"/>
    </source>
</evidence>
<feature type="transmembrane region" description="Helical" evidence="1">
    <location>
        <begin position="437"/>
        <end position="459"/>
    </location>
</feature>
<feature type="transmembrane region" description="Helical" evidence="1">
    <location>
        <begin position="147"/>
        <end position="164"/>
    </location>
</feature>
<reference evidence="2 3" key="1">
    <citation type="submission" date="2024-02" db="EMBL/GenBank/DDBJ databases">
        <authorList>
            <person name="Chen Y."/>
            <person name="Shah S."/>
            <person name="Dougan E. K."/>
            <person name="Thang M."/>
            <person name="Chan C."/>
        </authorList>
    </citation>
    <scope>NUCLEOTIDE SEQUENCE [LARGE SCALE GENOMIC DNA]</scope>
</reference>
<keyword evidence="3" id="KW-1185">Reference proteome</keyword>
<keyword evidence="1" id="KW-0472">Membrane</keyword>
<accession>A0ABP0LZR8</accession>